<accession>A0AAW1UEX3</accession>
<dbReference type="AlphaFoldDB" id="A0AAW1UEX3"/>
<feature type="region of interest" description="Disordered" evidence="6">
    <location>
        <begin position="158"/>
        <end position="178"/>
    </location>
</feature>
<dbReference type="InterPro" id="IPR022894">
    <property type="entry name" value="Oligoribonuclease"/>
</dbReference>
<dbReference type="Gene3D" id="2.30.30.380">
    <property type="entry name" value="Zn-finger domain of Sec23/24"/>
    <property type="match status" value="1"/>
</dbReference>
<keyword evidence="4" id="KW-0269">Exonuclease</keyword>
<dbReference type="InterPro" id="IPR012337">
    <property type="entry name" value="RNaseH-like_sf"/>
</dbReference>
<reference evidence="8 9" key="1">
    <citation type="submission" date="2023-03" db="EMBL/GenBank/DDBJ databases">
        <title>Genome insight into feeding habits of ladybird beetles.</title>
        <authorList>
            <person name="Li H.-S."/>
            <person name="Huang Y.-H."/>
            <person name="Pang H."/>
        </authorList>
    </citation>
    <scope>NUCLEOTIDE SEQUENCE [LARGE SCALE GENOMIC DNA]</scope>
    <source>
        <strain evidence="8">SYSU_2023b</strain>
        <tissue evidence="8">Whole body</tissue>
    </source>
</reference>
<sequence length="446" mass="50581">MDFEKIPRLIFPVYKLESESSTFSNDDTESVYSIQDKETDLARDTSDTEHQSLGSEYELEIEYDVDSLSECDTNSLINCSDESDDDDNIVLAAAAAVIADNSFDHWVTDGEDSDMSSSEETSFSRPDYWTCVKCKSQNNNPLFRYCEKCFQARKTLFPPRPRHKKSRKSKKPESPVKLDNLRSCLNGLSQDSGIGSSQEFPLLGLDKIIVPQHLTENSSIASGSIIAEDEDIIPSSQLSEASSSISDKRNPKMVEPATKFDVEMNRIVWIDMEMTGLDIDKDKIMEVACLITDSDLNIVAEGPNIIIHQPKEVLDNMNEWCKNQHGKTGLSEECAKSTTTIEEAEEKLLNFVEANVTEKVSPLAGNSVYMDRLFLRKFMKNVDDHLHYRIIDVSTIKEVCRRWNGEVYSSAPKKGYGHRALNDIRESIEELKYYKNNFFNVDHPPK</sequence>
<dbReference type="GO" id="GO:0003676">
    <property type="term" value="F:nucleic acid binding"/>
    <property type="evidence" value="ECO:0007669"/>
    <property type="project" value="InterPro"/>
</dbReference>
<evidence type="ECO:0000313" key="8">
    <source>
        <dbReference type="EMBL" id="KAK9881065.1"/>
    </source>
</evidence>
<evidence type="ECO:0000256" key="6">
    <source>
        <dbReference type="SAM" id="MobiDB-lite"/>
    </source>
</evidence>
<dbReference type="Proteomes" id="UP001431783">
    <property type="component" value="Unassembled WGS sequence"/>
</dbReference>
<evidence type="ECO:0000259" key="7">
    <source>
        <dbReference type="SMART" id="SM00479"/>
    </source>
</evidence>
<dbReference type="EMBL" id="JARQZJ010000067">
    <property type="protein sequence ID" value="KAK9881065.1"/>
    <property type="molecule type" value="Genomic_DNA"/>
</dbReference>
<dbReference type="GO" id="GO:0000175">
    <property type="term" value="F:3'-5'-RNA exonuclease activity"/>
    <property type="evidence" value="ECO:0007669"/>
    <property type="project" value="InterPro"/>
</dbReference>
<keyword evidence="2" id="KW-0540">Nuclease</keyword>
<organism evidence="8 9">
    <name type="scientific">Henosepilachna vigintioctopunctata</name>
    <dbReference type="NCBI Taxonomy" id="420089"/>
    <lineage>
        <taxon>Eukaryota</taxon>
        <taxon>Metazoa</taxon>
        <taxon>Ecdysozoa</taxon>
        <taxon>Arthropoda</taxon>
        <taxon>Hexapoda</taxon>
        <taxon>Insecta</taxon>
        <taxon>Pterygota</taxon>
        <taxon>Neoptera</taxon>
        <taxon>Endopterygota</taxon>
        <taxon>Coleoptera</taxon>
        <taxon>Polyphaga</taxon>
        <taxon>Cucujiformia</taxon>
        <taxon>Coccinelloidea</taxon>
        <taxon>Coccinellidae</taxon>
        <taxon>Epilachninae</taxon>
        <taxon>Epilachnini</taxon>
        <taxon>Henosepilachna</taxon>
    </lineage>
</organism>
<dbReference type="PANTHER" id="PTHR11046">
    <property type="entry name" value="OLIGORIBONUCLEASE, MITOCHONDRIAL"/>
    <property type="match status" value="1"/>
</dbReference>
<dbReference type="PANTHER" id="PTHR11046:SF0">
    <property type="entry name" value="OLIGORIBONUCLEASE, MITOCHONDRIAL"/>
    <property type="match status" value="1"/>
</dbReference>
<proteinExistence type="inferred from homology"/>
<keyword evidence="3" id="KW-0378">Hydrolase</keyword>
<dbReference type="FunFam" id="3.30.420.10:FF:000003">
    <property type="entry name" value="Oligoribonuclease"/>
    <property type="match status" value="1"/>
</dbReference>
<gene>
    <name evidence="8" type="ORF">WA026_014410</name>
</gene>
<evidence type="ECO:0000256" key="4">
    <source>
        <dbReference type="ARBA" id="ARBA00022839"/>
    </source>
</evidence>
<evidence type="ECO:0000256" key="2">
    <source>
        <dbReference type="ARBA" id="ARBA00022722"/>
    </source>
</evidence>
<dbReference type="Pfam" id="PF00929">
    <property type="entry name" value="RNase_T"/>
    <property type="match status" value="1"/>
</dbReference>
<dbReference type="SUPFAM" id="SSF90209">
    <property type="entry name" value="Ran binding protein zinc finger-like"/>
    <property type="match status" value="1"/>
</dbReference>
<protein>
    <recommendedName>
        <fullName evidence="5">Probable oligoribonuclease</fullName>
    </recommendedName>
</protein>
<dbReference type="SMART" id="SM00479">
    <property type="entry name" value="EXOIII"/>
    <property type="match status" value="1"/>
</dbReference>
<evidence type="ECO:0000256" key="5">
    <source>
        <dbReference type="ARBA" id="ARBA00072681"/>
    </source>
</evidence>
<name>A0AAW1UEX3_9CUCU</name>
<comment type="caution">
    <text evidence="8">The sequence shown here is derived from an EMBL/GenBank/DDBJ whole genome shotgun (WGS) entry which is preliminary data.</text>
</comment>
<dbReference type="Gene3D" id="3.30.420.10">
    <property type="entry name" value="Ribonuclease H-like superfamily/Ribonuclease H"/>
    <property type="match status" value="1"/>
</dbReference>
<dbReference type="SUPFAM" id="SSF53098">
    <property type="entry name" value="Ribonuclease H-like"/>
    <property type="match status" value="1"/>
</dbReference>
<evidence type="ECO:0000313" key="9">
    <source>
        <dbReference type="Proteomes" id="UP001431783"/>
    </source>
</evidence>
<evidence type="ECO:0000256" key="3">
    <source>
        <dbReference type="ARBA" id="ARBA00022801"/>
    </source>
</evidence>
<evidence type="ECO:0000256" key="1">
    <source>
        <dbReference type="ARBA" id="ARBA00009921"/>
    </source>
</evidence>
<feature type="compositionally biased region" description="Basic residues" evidence="6">
    <location>
        <begin position="160"/>
        <end position="170"/>
    </location>
</feature>
<feature type="domain" description="Exonuclease" evidence="7">
    <location>
        <begin position="266"/>
        <end position="440"/>
    </location>
</feature>
<dbReference type="HAMAP" id="MF_00045">
    <property type="entry name" value="Oligoribonuclease"/>
    <property type="match status" value="1"/>
</dbReference>
<keyword evidence="9" id="KW-1185">Reference proteome</keyword>
<comment type="similarity">
    <text evidence="1">Belongs to the oligoribonuclease family.</text>
</comment>
<dbReference type="GO" id="GO:0005739">
    <property type="term" value="C:mitochondrion"/>
    <property type="evidence" value="ECO:0007669"/>
    <property type="project" value="TreeGrafter"/>
</dbReference>
<dbReference type="InterPro" id="IPR013520">
    <property type="entry name" value="Ribonucl_H"/>
</dbReference>
<dbReference type="CDD" id="cd06135">
    <property type="entry name" value="Orn"/>
    <property type="match status" value="1"/>
</dbReference>
<dbReference type="InterPro" id="IPR036443">
    <property type="entry name" value="Znf_RanBP2_sf"/>
</dbReference>
<dbReference type="NCBIfam" id="NF003765">
    <property type="entry name" value="PRK05359.1"/>
    <property type="match status" value="1"/>
</dbReference>
<dbReference type="InterPro" id="IPR036397">
    <property type="entry name" value="RNaseH_sf"/>
</dbReference>